<gene>
    <name evidence="1" type="ORF">Patl1_04282</name>
</gene>
<reference evidence="2" key="1">
    <citation type="journal article" date="2023" name="G3 (Bethesda)">
        <title>Genome assembly and association tests identify interacting loci associated with vigor, precocity, and sex in interspecific pistachio rootstocks.</title>
        <authorList>
            <person name="Palmer W."/>
            <person name="Jacygrad E."/>
            <person name="Sagayaradj S."/>
            <person name="Cavanaugh K."/>
            <person name="Han R."/>
            <person name="Bertier L."/>
            <person name="Beede B."/>
            <person name="Kafkas S."/>
            <person name="Golino D."/>
            <person name="Preece J."/>
            <person name="Michelmore R."/>
        </authorList>
    </citation>
    <scope>NUCLEOTIDE SEQUENCE [LARGE SCALE GENOMIC DNA]</scope>
</reference>
<protein>
    <submittedName>
        <fullName evidence="1">Uncharacterized protein</fullName>
    </submittedName>
</protein>
<evidence type="ECO:0000313" key="1">
    <source>
        <dbReference type="EMBL" id="KAJ0102411.1"/>
    </source>
</evidence>
<organism evidence="1 2">
    <name type="scientific">Pistacia atlantica</name>
    <dbReference type="NCBI Taxonomy" id="434234"/>
    <lineage>
        <taxon>Eukaryota</taxon>
        <taxon>Viridiplantae</taxon>
        <taxon>Streptophyta</taxon>
        <taxon>Embryophyta</taxon>
        <taxon>Tracheophyta</taxon>
        <taxon>Spermatophyta</taxon>
        <taxon>Magnoliopsida</taxon>
        <taxon>eudicotyledons</taxon>
        <taxon>Gunneridae</taxon>
        <taxon>Pentapetalae</taxon>
        <taxon>rosids</taxon>
        <taxon>malvids</taxon>
        <taxon>Sapindales</taxon>
        <taxon>Anacardiaceae</taxon>
        <taxon>Pistacia</taxon>
    </lineage>
</organism>
<proteinExistence type="predicted"/>
<keyword evidence="2" id="KW-1185">Reference proteome</keyword>
<evidence type="ECO:0000313" key="2">
    <source>
        <dbReference type="Proteomes" id="UP001164250"/>
    </source>
</evidence>
<dbReference type="Proteomes" id="UP001164250">
    <property type="component" value="Chromosome 3"/>
</dbReference>
<sequence length="386" mass="43143">MSGKNGEYRLLQNVGSSNNEAKIVSFSDGDPVSMECGMIRSNLGRESNVVELEENVSANPAPSSGPRFNISSRVTRVLLGDGNLPYDRNWARVVANHPPREKLTMEFHALTVEQDGSVTVCLPPEAVEEGRKKWEIMMNDKGLFFIKFGDEADMLQCLEDGPWLIQNRPILLRKWEPQLELSKEAPHIVPLWIKLFDVPLEYWSVTSLSFLASVVGKSLGMDRIIEDTCRHGAGRIAFARVLVEVDASRKQPDFLNAKIIRMGSNVSKTMRVRVECQWRPSQCAQCCVFGHGDTSCPNQSREEMQANHQRLEQPGFNSDDGFQQVVRKGKGKLANNSQKGAPSAIQVKEAAMPNQSISDRRKGKPFLGDKLKTVKAQPKTNRPPNE</sequence>
<comment type="caution">
    <text evidence="1">The sequence shown here is derived from an EMBL/GenBank/DDBJ whole genome shotgun (WGS) entry which is preliminary data.</text>
</comment>
<name>A0ACC1BTH5_9ROSI</name>
<accession>A0ACC1BTH5</accession>
<dbReference type="EMBL" id="CM047899">
    <property type="protein sequence ID" value="KAJ0102411.1"/>
    <property type="molecule type" value="Genomic_DNA"/>
</dbReference>